<accession>A0A9P4YSL8</accession>
<organism evidence="1 2">
    <name type="scientific">Geosmithia morbida</name>
    <dbReference type="NCBI Taxonomy" id="1094350"/>
    <lineage>
        <taxon>Eukaryota</taxon>
        <taxon>Fungi</taxon>
        <taxon>Dikarya</taxon>
        <taxon>Ascomycota</taxon>
        <taxon>Pezizomycotina</taxon>
        <taxon>Sordariomycetes</taxon>
        <taxon>Hypocreomycetidae</taxon>
        <taxon>Hypocreales</taxon>
        <taxon>Bionectriaceae</taxon>
        <taxon>Geosmithia</taxon>
    </lineage>
</organism>
<dbReference type="OrthoDB" id="5979581at2759"/>
<dbReference type="EMBL" id="JAANYQ010000010">
    <property type="protein sequence ID" value="KAF4122025.1"/>
    <property type="molecule type" value="Genomic_DNA"/>
</dbReference>
<proteinExistence type="predicted"/>
<reference evidence="1" key="1">
    <citation type="submission" date="2020-03" db="EMBL/GenBank/DDBJ databases">
        <title>Site-based positive gene gene selection in Geosmithia morbida across the United States reveals a broad range of putative effectors and factors for local host and environmental adapation.</title>
        <authorList>
            <person name="Onufrak A."/>
            <person name="Murdoch R.W."/>
            <person name="Gazis R."/>
            <person name="Huff M."/>
            <person name="Staton M."/>
            <person name="Klingeman W."/>
            <person name="Hadziabdic D."/>
        </authorList>
    </citation>
    <scope>NUCLEOTIDE SEQUENCE</scope>
    <source>
        <strain evidence="1">1262</strain>
    </source>
</reference>
<evidence type="ECO:0000313" key="1">
    <source>
        <dbReference type="EMBL" id="KAF4122025.1"/>
    </source>
</evidence>
<gene>
    <name evidence="1" type="ORF">GMORB2_7618</name>
</gene>
<sequence>MSAIALLSSVDGNIGDKGDPVDSEDECNVEEVAEDSPIRCIQGVHYPICIGDVLASRYRVEHRLGHGGFSTVSMADDAVNQYKARISENMPVKHRSQPIYNLARSIDLNTGNAMCSLCSSDNCSTTTTKYKQLWSAPEDDYA</sequence>
<dbReference type="Proteomes" id="UP000749293">
    <property type="component" value="Unassembled WGS sequence"/>
</dbReference>
<dbReference type="RefSeq" id="XP_035320677.1">
    <property type="nucleotide sequence ID" value="XM_035469583.1"/>
</dbReference>
<keyword evidence="2" id="KW-1185">Reference proteome</keyword>
<dbReference type="Gene3D" id="3.30.200.20">
    <property type="entry name" value="Phosphorylase Kinase, domain 1"/>
    <property type="match status" value="1"/>
</dbReference>
<name>A0A9P4YSL8_9HYPO</name>
<comment type="caution">
    <text evidence="1">The sequence shown here is derived from an EMBL/GenBank/DDBJ whole genome shotgun (WGS) entry which is preliminary data.</text>
</comment>
<dbReference type="GeneID" id="55973841"/>
<evidence type="ECO:0000313" key="2">
    <source>
        <dbReference type="Proteomes" id="UP000749293"/>
    </source>
</evidence>
<dbReference type="AlphaFoldDB" id="A0A9P4YSL8"/>
<protein>
    <submittedName>
        <fullName evidence="1">Uncharacterized protein</fullName>
    </submittedName>
</protein>